<dbReference type="InterPro" id="IPR007138">
    <property type="entry name" value="ABM_dom"/>
</dbReference>
<dbReference type="GO" id="GO:0004497">
    <property type="term" value="F:monooxygenase activity"/>
    <property type="evidence" value="ECO:0007669"/>
    <property type="project" value="UniProtKB-KW"/>
</dbReference>
<name>A0ABU5ZJ94_9BACL</name>
<protein>
    <submittedName>
        <fullName evidence="2">Quinol monooxygenase</fullName>
        <ecNumber evidence="2">1.-.-.-</ecNumber>
    </submittedName>
</protein>
<sequence length="95" mass="10923">MIVLLAKYYCKPGNGDQVQAYLQEVKPLVEASEPGCKLYHVSRSNDNPDLFIIYEHYVDQAALEAHRETPHFIAIIEGKIIPLLERRERELSTLI</sequence>
<dbReference type="PANTHER" id="PTHR40624">
    <property type="entry name" value="BIOSYNTHESIS MONOOXYGENASE, PUTATIVE (AFU_ORTHOLOGUE AFUA_1G12025)-RELATED"/>
    <property type="match status" value="1"/>
</dbReference>
<dbReference type="InterPro" id="IPR011008">
    <property type="entry name" value="Dimeric_a/b-barrel"/>
</dbReference>
<dbReference type="Gene3D" id="3.30.70.100">
    <property type="match status" value="1"/>
</dbReference>
<keyword evidence="2" id="KW-0560">Oxidoreductase</keyword>
<dbReference type="Proteomes" id="UP001310386">
    <property type="component" value="Unassembled WGS sequence"/>
</dbReference>
<evidence type="ECO:0000259" key="1">
    <source>
        <dbReference type="PROSITE" id="PS51725"/>
    </source>
</evidence>
<reference evidence="2" key="1">
    <citation type="submission" date="2023-12" db="EMBL/GenBank/DDBJ databases">
        <title>Fervidustalea candida gen. nov., sp. nov., a novel member of the family Paenibacillaceae isolated from a geothermal area.</title>
        <authorList>
            <person name="Li W.-J."/>
            <person name="Jiao J.-Y."/>
            <person name="Chen Y."/>
        </authorList>
    </citation>
    <scope>NUCLEOTIDE SEQUENCE</scope>
    <source>
        <strain evidence="2">SYSU GA230002</strain>
    </source>
</reference>
<gene>
    <name evidence="2" type="ORF">VF724_08730</name>
</gene>
<feature type="domain" description="ABM" evidence="1">
    <location>
        <begin position="2"/>
        <end position="94"/>
    </location>
</feature>
<evidence type="ECO:0000313" key="2">
    <source>
        <dbReference type="EMBL" id="MEB3101746.1"/>
    </source>
</evidence>
<dbReference type="PROSITE" id="PS51725">
    <property type="entry name" value="ABM"/>
    <property type="match status" value="1"/>
</dbReference>
<accession>A0ABU5ZJ94</accession>
<dbReference type="SUPFAM" id="SSF54909">
    <property type="entry name" value="Dimeric alpha+beta barrel"/>
    <property type="match status" value="1"/>
</dbReference>
<comment type="caution">
    <text evidence="2">The sequence shown here is derived from an EMBL/GenBank/DDBJ whole genome shotgun (WGS) entry which is preliminary data.</text>
</comment>
<keyword evidence="2" id="KW-0503">Monooxygenase</keyword>
<dbReference type="EC" id="1.-.-.-" evidence="2"/>
<organism evidence="2 3">
    <name type="scientific">Ferviditalea candida</name>
    <dbReference type="NCBI Taxonomy" id="3108399"/>
    <lineage>
        <taxon>Bacteria</taxon>
        <taxon>Bacillati</taxon>
        <taxon>Bacillota</taxon>
        <taxon>Bacilli</taxon>
        <taxon>Bacillales</taxon>
        <taxon>Paenibacillaceae</taxon>
        <taxon>Ferviditalea</taxon>
    </lineage>
</organism>
<evidence type="ECO:0000313" key="3">
    <source>
        <dbReference type="Proteomes" id="UP001310386"/>
    </source>
</evidence>
<dbReference type="Pfam" id="PF03992">
    <property type="entry name" value="ABM"/>
    <property type="match status" value="1"/>
</dbReference>
<keyword evidence="3" id="KW-1185">Reference proteome</keyword>
<dbReference type="RefSeq" id="WP_371753867.1">
    <property type="nucleotide sequence ID" value="NZ_JAYJLD010000010.1"/>
</dbReference>
<proteinExistence type="predicted"/>
<dbReference type="PANTHER" id="PTHR40624:SF1">
    <property type="entry name" value="BIOSYNTHESIS MONOOXYGENASE, PUTATIVE (AFU_ORTHOLOGUE AFUA_1G12025)-RELATED"/>
    <property type="match status" value="1"/>
</dbReference>
<dbReference type="EMBL" id="JAYJLD010000010">
    <property type="protein sequence ID" value="MEB3101746.1"/>
    <property type="molecule type" value="Genomic_DNA"/>
</dbReference>